<sequence>MSGSSNIVAMKKIVQQLRFEANINRVKVSLLLRGLSSGSRTSAVLHAERTSRPFADWSVFEHKPIQDTKALLVCVKPYSGSPQLSLARSCDLSAGGKMNHCHNL</sequence>
<dbReference type="InterPro" id="IPR015898">
    <property type="entry name" value="G-protein_gamma-like_dom"/>
</dbReference>
<dbReference type="Gene3D" id="4.10.260.10">
    <property type="entry name" value="Transducin (heterotrimeric G protein), gamma chain"/>
    <property type="match status" value="1"/>
</dbReference>
<gene>
    <name evidence="2" type="ORF">P4O66_017148</name>
</gene>
<dbReference type="PROSITE" id="PS50058">
    <property type="entry name" value="G_PROTEIN_GAMMA"/>
    <property type="match status" value="1"/>
</dbReference>
<evidence type="ECO:0000313" key="3">
    <source>
        <dbReference type="Proteomes" id="UP001239994"/>
    </source>
</evidence>
<feature type="domain" description="G protein gamma" evidence="1">
    <location>
        <begin position="3"/>
        <end position="75"/>
    </location>
</feature>
<name>A0AAD8YVG5_9TELE</name>
<keyword evidence="3" id="KW-1185">Reference proteome</keyword>
<dbReference type="Proteomes" id="UP001239994">
    <property type="component" value="Unassembled WGS sequence"/>
</dbReference>
<accession>A0AAD8YVG5</accession>
<dbReference type="EMBL" id="JAROKS010000024">
    <property type="protein sequence ID" value="KAK1786758.1"/>
    <property type="molecule type" value="Genomic_DNA"/>
</dbReference>
<evidence type="ECO:0000259" key="1">
    <source>
        <dbReference type="PROSITE" id="PS50058"/>
    </source>
</evidence>
<dbReference type="GO" id="GO:0007186">
    <property type="term" value="P:G protein-coupled receptor signaling pathway"/>
    <property type="evidence" value="ECO:0007669"/>
    <property type="project" value="InterPro"/>
</dbReference>
<proteinExistence type="predicted"/>
<protein>
    <recommendedName>
        <fullName evidence="1">G protein gamma domain-containing protein</fullName>
    </recommendedName>
</protein>
<evidence type="ECO:0000313" key="2">
    <source>
        <dbReference type="EMBL" id="KAK1786758.1"/>
    </source>
</evidence>
<organism evidence="2 3">
    <name type="scientific">Electrophorus voltai</name>
    <dbReference type="NCBI Taxonomy" id="2609070"/>
    <lineage>
        <taxon>Eukaryota</taxon>
        <taxon>Metazoa</taxon>
        <taxon>Chordata</taxon>
        <taxon>Craniata</taxon>
        <taxon>Vertebrata</taxon>
        <taxon>Euteleostomi</taxon>
        <taxon>Actinopterygii</taxon>
        <taxon>Neopterygii</taxon>
        <taxon>Teleostei</taxon>
        <taxon>Ostariophysi</taxon>
        <taxon>Gymnotiformes</taxon>
        <taxon>Gymnotoidei</taxon>
        <taxon>Gymnotidae</taxon>
        <taxon>Electrophorus</taxon>
    </lineage>
</organism>
<reference evidence="2" key="1">
    <citation type="submission" date="2023-03" db="EMBL/GenBank/DDBJ databases">
        <title>Electrophorus voltai genome.</title>
        <authorList>
            <person name="Bian C."/>
        </authorList>
    </citation>
    <scope>NUCLEOTIDE SEQUENCE</scope>
    <source>
        <strain evidence="2">CB-2022</strain>
        <tissue evidence="2">Muscle</tissue>
    </source>
</reference>
<comment type="caution">
    <text evidence="2">The sequence shown here is derived from an EMBL/GenBank/DDBJ whole genome shotgun (WGS) entry which is preliminary data.</text>
</comment>
<dbReference type="InterPro" id="IPR036284">
    <property type="entry name" value="GGL_sf"/>
</dbReference>
<dbReference type="AlphaFoldDB" id="A0AAD8YVG5"/>
<dbReference type="SUPFAM" id="SSF48670">
    <property type="entry name" value="Transducin (heterotrimeric G protein), gamma chain"/>
    <property type="match status" value="1"/>
</dbReference>